<evidence type="ECO:0000256" key="5">
    <source>
        <dbReference type="ARBA" id="ARBA00022692"/>
    </source>
</evidence>
<evidence type="ECO:0000256" key="4">
    <source>
        <dbReference type="ARBA" id="ARBA00022475"/>
    </source>
</evidence>
<evidence type="ECO:0000256" key="3">
    <source>
        <dbReference type="ARBA" id="ARBA00022448"/>
    </source>
</evidence>
<dbReference type="InterPro" id="IPR004878">
    <property type="entry name" value="Otopetrin"/>
</dbReference>
<dbReference type="GO" id="GO:0005886">
    <property type="term" value="C:plasma membrane"/>
    <property type="evidence" value="ECO:0007669"/>
    <property type="project" value="UniProtKB-SubCell"/>
</dbReference>
<evidence type="ECO:0000256" key="11">
    <source>
        <dbReference type="SAM" id="MobiDB-lite"/>
    </source>
</evidence>
<feature type="transmembrane region" description="Helical" evidence="12">
    <location>
        <begin position="171"/>
        <end position="190"/>
    </location>
</feature>
<keyword evidence="6" id="KW-0375">Hydrogen ion transport</keyword>
<evidence type="ECO:0000256" key="10">
    <source>
        <dbReference type="ARBA" id="ARBA00023303"/>
    </source>
</evidence>
<feature type="transmembrane region" description="Helical" evidence="12">
    <location>
        <begin position="354"/>
        <end position="375"/>
    </location>
</feature>
<dbReference type="AlphaFoldDB" id="A0A6P3VW10"/>
<reference evidence="14" key="1">
    <citation type="submission" date="2025-08" db="UniProtKB">
        <authorList>
            <consortium name="RefSeq"/>
        </authorList>
    </citation>
    <scope>IDENTIFICATION</scope>
</reference>
<evidence type="ECO:0000256" key="9">
    <source>
        <dbReference type="ARBA" id="ARBA00023136"/>
    </source>
</evidence>
<feature type="transmembrane region" description="Helical" evidence="12">
    <location>
        <begin position="510"/>
        <end position="528"/>
    </location>
</feature>
<dbReference type="PANTHER" id="PTHR21522">
    <property type="entry name" value="PROTON CHANNEL OTOP"/>
    <property type="match status" value="1"/>
</dbReference>
<feature type="transmembrane region" description="Helical" evidence="12">
    <location>
        <begin position="98"/>
        <end position="119"/>
    </location>
</feature>
<keyword evidence="8" id="KW-0406">Ion transport</keyword>
<name>A0A6P3VW10_CLUHA</name>
<dbReference type="CTD" id="92736"/>
<evidence type="ECO:0000256" key="6">
    <source>
        <dbReference type="ARBA" id="ARBA00022781"/>
    </source>
</evidence>
<feature type="transmembrane region" description="Helical" evidence="12">
    <location>
        <begin position="140"/>
        <end position="159"/>
    </location>
</feature>
<feature type="transmembrane region" description="Helical" evidence="12">
    <location>
        <begin position="313"/>
        <end position="334"/>
    </location>
</feature>
<keyword evidence="7 12" id="KW-1133">Transmembrane helix</keyword>
<dbReference type="OrthoDB" id="6429739at2759"/>
<accession>A0A6P3VW10</accession>
<keyword evidence="10" id="KW-0407">Ion channel</keyword>
<evidence type="ECO:0000256" key="1">
    <source>
        <dbReference type="ARBA" id="ARBA00004651"/>
    </source>
</evidence>
<dbReference type="Pfam" id="PF03189">
    <property type="entry name" value="Otopetrin"/>
    <property type="match status" value="2"/>
</dbReference>
<evidence type="ECO:0000256" key="12">
    <source>
        <dbReference type="SAM" id="Phobius"/>
    </source>
</evidence>
<feature type="transmembrane region" description="Helical" evidence="12">
    <location>
        <begin position="548"/>
        <end position="565"/>
    </location>
</feature>
<dbReference type="GO" id="GO:0015252">
    <property type="term" value="F:proton channel activity"/>
    <property type="evidence" value="ECO:0007669"/>
    <property type="project" value="InterPro"/>
</dbReference>
<gene>
    <name evidence="14" type="primary">otop2</name>
</gene>
<sequence>MCLASGLTPDSSRMTAKDEEEPRISSSPPIPNQSTFAGRRLRLSSWASSAAPATRDPACNWSCLLSGLVSLNILLLGCAMVSASVFNTVSITTTHLQVYLITIMILSSCWMVYYIIYIARGDHAVLYKDGHAGPIWLRGGLILFGLCSMIMDIFKIAYYVGYLHCDSAVKVVFPIIQAIFIFVQTYFLWLHAKDCVQLQRNISRCGLMLTFSTNLMLWMTAVTEESLHQTVIPTSNTSRMSRSDAMRVSSKDQCECSHSACGIFEQASNYLYPFNIEYSLFASAMTYVMWKNVGRLVDEHHHHHLLRFHLRDVLLGPINGLLVLVAGLVTFIVYKVDVQEQDEAKREEALRMHYIMNTVAYAMMSASTLAGWVLYGLEQREHVSGKNPTRSLDVGLLLGASMGQFSICYFTIVAVVATGTQGELDVLNLVSAVLAVIQLCLQNGFIIEGLHRQPYAPMPSQVFANALAARCHSDSTLMVSKVGTVVTSDVSQTHTLPHYSPARLNWKRRGLKEICAFLMLCNITLWIMPAFGARPQFENRHGHDFYDVYMWVAVVNIGLPFGIFYRMHSVAGLFELYVIS</sequence>
<evidence type="ECO:0000256" key="2">
    <source>
        <dbReference type="ARBA" id="ARBA00006513"/>
    </source>
</evidence>
<feature type="transmembrane region" description="Helical" evidence="12">
    <location>
        <begin position="396"/>
        <end position="417"/>
    </location>
</feature>
<comment type="similarity">
    <text evidence="2">Belongs to the otopetrin family.</text>
</comment>
<feature type="transmembrane region" description="Helical" evidence="12">
    <location>
        <begin position="429"/>
        <end position="450"/>
    </location>
</feature>
<organism evidence="13 14">
    <name type="scientific">Clupea harengus</name>
    <name type="common">Atlantic herring</name>
    <dbReference type="NCBI Taxonomy" id="7950"/>
    <lineage>
        <taxon>Eukaryota</taxon>
        <taxon>Metazoa</taxon>
        <taxon>Chordata</taxon>
        <taxon>Craniata</taxon>
        <taxon>Vertebrata</taxon>
        <taxon>Euteleostomi</taxon>
        <taxon>Actinopterygii</taxon>
        <taxon>Neopterygii</taxon>
        <taxon>Teleostei</taxon>
        <taxon>Clupei</taxon>
        <taxon>Clupeiformes</taxon>
        <taxon>Clupeoidei</taxon>
        <taxon>Clupeidae</taxon>
        <taxon>Clupea</taxon>
    </lineage>
</organism>
<dbReference type="PANTHER" id="PTHR21522:SF35">
    <property type="entry name" value="PROTON CHANNEL OTOP2"/>
    <property type="match status" value="1"/>
</dbReference>
<keyword evidence="3" id="KW-0813">Transport</keyword>
<evidence type="ECO:0000313" key="13">
    <source>
        <dbReference type="Proteomes" id="UP000515152"/>
    </source>
</evidence>
<dbReference type="RefSeq" id="XP_012681889.2">
    <property type="nucleotide sequence ID" value="XM_012826435.3"/>
</dbReference>
<keyword evidence="9 12" id="KW-0472">Membrane</keyword>
<dbReference type="KEGG" id="char:105899273"/>
<proteinExistence type="inferred from homology"/>
<protein>
    <submittedName>
        <fullName evidence="14">Proton channel OTOP2 isoform X1</fullName>
    </submittedName>
</protein>
<keyword evidence="13" id="KW-1185">Reference proteome</keyword>
<evidence type="ECO:0000313" key="14">
    <source>
        <dbReference type="RefSeq" id="XP_012681889.2"/>
    </source>
</evidence>
<dbReference type="GeneID" id="105899273"/>
<keyword evidence="4" id="KW-1003">Cell membrane</keyword>
<evidence type="ECO:0000256" key="7">
    <source>
        <dbReference type="ARBA" id="ARBA00022989"/>
    </source>
</evidence>
<evidence type="ECO:0000256" key="8">
    <source>
        <dbReference type="ARBA" id="ARBA00023065"/>
    </source>
</evidence>
<feature type="transmembrane region" description="Helical" evidence="12">
    <location>
        <begin position="63"/>
        <end position="86"/>
    </location>
</feature>
<comment type="subcellular location">
    <subcellularLocation>
        <location evidence="1">Cell membrane</location>
        <topology evidence="1">Multi-pass membrane protein</topology>
    </subcellularLocation>
</comment>
<dbReference type="Proteomes" id="UP000515152">
    <property type="component" value="Chromosome 1"/>
</dbReference>
<keyword evidence="5 12" id="KW-0812">Transmembrane</keyword>
<feature type="region of interest" description="Disordered" evidence="11">
    <location>
        <begin position="1"/>
        <end position="35"/>
    </location>
</feature>